<protein>
    <recommendedName>
        <fullName evidence="2">Retrotransposon Copia-like N-terminal domain-containing protein</fullName>
    </recommendedName>
</protein>
<proteinExistence type="predicted"/>
<dbReference type="AlphaFoldDB" id="A0A5B7BNP0"/>
<name>A0A5B7BNP0_DAVIN</name>
<sequence length="229" mass="26277">MASSVNTHIQSRDDQGRSVTSVKLNGTNYHSWSHAFTVFLRAKKKSKYLLENPLVADDKNFEDWWSENSMVMTWLWNSMEPYVVCNVQLLKTAKQIWGSLEEMYSQEHNVSRIYELFERLFNIQQGNRSLTEHYGTLKGLWEELMLYQPLSTSLEVQRQHREEFLVALLLSSLNSEYCVFKDQILESDKLPTAANTYSRLQRASLTRGSSSLSSESSALISGDGDRSGG</sequence>
<evidence type="ECO:0000259" key="2">
    <source>
        <dbReference type="Pfam" id="PF14244"/>
    </source>
</evidence>
<evidence type="ECO:0000256" key="1">
    <source>
        <dbReference type="SAM" id="MobiDB-lite"/>
    </source>
</evidence>
<dbReference type="Pfam" id="PF14244">
    <property type="entry name" value="Retrotran_gag_3"/>
    <property type="match status" value="1"/>
</dbReference>
<dbReference type="Pfam" id="PF14223">
    <property type="entry name" value="Retrotran_gag_2"/>
    <property type="match status" value="1"/>
</dbReference>
<dbReference type="PANTHER" id="PTHR37610:SF77">
    <property type="entry name" value="INTEGRASE CATALYTIC DOMAIN-CONTAINING PROTEIN"/>
    <property type="match status" value="1"/>
</dbReference>
<accession>A0A5B7BNP0</accession>
<organism evidence="3">
    <name type="scientific">Davidia involucrata</name>
    <name type="common">Dove tree</name>
    <dbReference type="NCBI Taxonomy" id="16924"/>
    <lineage>
        <taxon>Eukaryota</taxon>
        <taxon>Viridiplantae</taxon>
        <taxon>Streptophyta</taxon>
        <taxon>Embryophyta</taxon>
        <taxon>Tracheophyta</taxon>
        <taxon>Spermatophyta</taxon>
        <taxon>Magnoliopsida</taxon>
        <taxon>eudicotyledons</taxon>
        <taxon>Gunneridae</taxon>
        <taxon>Pentapetalae</taxon>
        <taxon>asterids</taxon>
        <taxon>Cornales</taxon>
        <taxon>Nyssaceae</taxon>
        <taxon>Davidia</taxon>
    </lineage>
</organism>
<reference evidence="3" key="1">
    <citation type="submission" date="2019-08" db="EMBL/GenBank/DDBJ databases">
        <title>Reference gene set and small RNA set construction with multiple tissues from Davidia involucrata Baill.</title>
        <authorList>
            <person name="Yang H."/>
            <person name="Zhou C."/>
            <person name="Li G."/>
            <person name="Wang J."/>
            <person name="Gao P."/>
            <person name="Wang M."/>
            <person name="Wang R."/>
            <person name="Zhao Y."/>
        </authorList>
    </citation>
    <scope>NUCLEOTIDE SEQUENCE</scope>
    <source>
        <tissue evidence="3">Mixed with DoveR01_LX</tissue>
    </source>
</reference>
<evidence type="ECO:0000313" key="3">
    <source>
        <dbReference type="EMBL" id="MPA70215.1"/>
    </source>
</evidence>
<dbReference type="PANTHER" id="PTHR37610">
    <property type="entry name" value="CCHC-TYPE DOMAIN-CONTAINING PROTEIN"/>
    <property type="match status" value="1"/>
</dbReference>
<feature type="compositionally biased region" description="Low complexity" evidence="1">
    <location>
        <begin position="204"/>
        <end position="222"/>
    </location>
</feature>
<gene>
    <name evidence="3" type="ORF">Din_039656</name>
</gene>
<feature type="region of interest" description="Disordered" evidence="1">
    <location>
        <begin position="204"/>
        <end position="229"/>
    </location>
</feature>
<feature type="domain" description="Retrotransposon Copia-like N-terminal" evidence="2">
    <location>
        <begin position="11"/>
        <end position="49"/>
    </location>
</feature>
<dbReference type="InterPro" id="IPR029472">
    <property type="entry name" value="Copia-like_N"/>
</dbReference>
<dbReference type="EMBL" id="GHES01039656">
    <property type="protein sequence ID" value="MPA70215.1"/>
    <property type="molecule type" value="Transcribed_RNA"/>
</dbReference>